<keyword evidence="1" id="KW-0472">Membrane</keyword>
<protein>
    <submittedName>
        <fullName evidence="2">Uncharacterized protein</fullName>
    </submittedName>
</protein>
<organism evidence="2">
    <name type="scientific">Glycine soja</name>
    <name type="common">Wild soybean</name>
    <dbReference type="NCBI Taxonomy" id="3848"/>
    <lineage>
        <taxon>Eukaryota</taxon>
        <taxon>Viridiplantae</taxon>
        <taxon>Streptophyta</taxon>
        <taxon>Embryophyta</taxon>
        <taxon>Tracheophyta</taxon>
        <taxon>Spermatophyta</taxon>
        <taxon>Magnoliopsida</taxon>
        <taxon>eudicotyledons</taxon>
        <taxon>Gunneridae</taxon>
        <taxon>Pentapetalae</taxon>
        <taxon>rosids</taxon>
        <taxon>fabids</taxon>
        <taxon>Fabales</taxon>
        <taxon>Fabaceae</taxon>
        <taxon>Papilionoideae</taxon>
        <taxon>50 kb inversion clade</taxon>
        <taxon>NPAAA clade</taxon>
        <taxon>indigoferoid/millettioid clade</taxon>
        <taxon>Phaseoleae</taxon>
        <taxon>Glycine</taxon>
        <taxon>Glycine subgen. Soja</taxon>
    </lineage>
</organism>
<evidence type="ECO:0000256" key="1">
    <source>
        <dbReference type="SAM" id="Phobius"/>
    </source>
</evidence>
<dbReference type="Proteomes" id="UP000053555">
    <property type="component" value="Unassembled WGS sequence"/>
</dbReference>
<keyword evidence="1" id="KW-1133">Transmembrane helix</keyword>
<gene>
    <name evidence="2" type="ORF">glysoja_025764</name>
</gene>
<sequence>MPTQVTLNTVDVVSCFMHILWNLVSRCFHVNSDDLILFLAAAGVVPLGCEATLFIRLFSFSFPKLLGGLRMYFAVTIKRYQAVKEVGQIKMSVGVIGYNQLMLVCQLYKATGDEGRVFSSVA</sequence>
<reference evidence="2" key="1">
    <citation type="submission" date="2014-07" db="EMBL/GenBank/DDBJ databases">
        <title>Identification of a novel salt tolerance gene in wild soybean by whole-genome sequencing.</title>
        <authorList>
            <person name="Lam H.-M."/>
            <person name="Qi X."/>
            <person name="Li M.-W."/>
            <person name="Liu X."/>
            <person name="Xie M."/>
            <person name="Ni M."/>
            <person name="Xu X."/>
        </authorList>
    </citation>
    <scope>NUCLEOTIDE SEQUENCE [LARGE SCALE GENOMIC DNA]</scope>
    <source>
        <tissue evidence="2">Root</tissue>
    </source>
</reference>
<dbReference type="EMBL" id="KN652317">
    <property type="protein sequence ID" value="KHN28970.1"/>
    <property type="molecule type" value="Genomic_DNA"/>
</dbReference>
<feature type="transmembrane region" description="Helical" evidence="1">
    <location>
        <begin position="35"/>
        <end position="55"/>
    </location>
</feature>
<accession>A0A0B2R5R3</accession>
<keyword evidence="1" id="KW-0812">Transmembrane</keyword>
<dbReference type="AlphaFoldDB" id="A0A0B2R5R3"/>
<name>A0A0B2R5R3_GLYSO</name>
<evidence type="ECO:0000313" key="2">
    <source>
        <dbReference type="EMBL" id="KHN28970.1"/>
    </source>
</evidence>
<proteinExistence type="predicted"/>